<dbReference type="Proteomes" id="UP000030669">
    <property type="component" value="Unassembled WGS sequence"/>
</dbReference>
<dbReference type="Pfam" id="PF07993">
    <property type="entry name" value="NAD_binding_4"/>
    <property type="match status" value="1"/>
</dbReference>
<dbReference type="Gene3D" id="3.40.50.720">
    <property type="entry name" value="NAD(P)-binding Rossmann-like Domain"/>
    <property type="match status" value="1"/>
</dbReference>
<dbReference type="OrthoDB" id="429813at2759"/>
<accession>S7PQZ6</accession>
<dbReference type="OMA" id="PVYQVEN"/>
<dbReference type="InterPro" id="IPR051414">
    <property type="entry name" value="Adenylate-forming_Reductase"/>
</dbReference>
<dbReference type="PANTHER" id="PTHR43439:SF2">
    <property type="entry name" value="ENZYME, PUTATIVE (JCVI)-RELATED"/>
    <property type="match status" value="1"/>
</dbReference>
<evidence type="ECO:0000313" key="5">
    <source>
        <dbReference type="Proteomes" id="UP000030669"/>
    </source>
</evidence>
<protein>
    <recommendedName>
        <fullName evidence="3">Thioester reductase (TE) domain-containing protein</fullName>
    </recommendedName>
</protein>
<reference evidence="4 5" key="1">
    <citation type="journal article" date="2012" name="Science">
        <title>The Paleozoic origin of enzymatic lignin decomposition reconstructed from 31 fungal genomes.</title>
        <authorList>
            <person name="Floudas D."/>
            <person name="Binder M."/>
            <person name="Riley R."/>
            <person name="Barry K."/>
            <person name="Blanchette R.A."/>
            <person name="Henrissat B."/>
            <person name="Martinez A.T."/>
            <person name="Otillar R."/>
            <person name="Spatafora J.W."/>
            <person name="Yadav J.S."/>
            <person name="Aerts A."/>
            <person name="Benoit I."/>
            <person name="Boyd A."/>
            <person name="Carlson A."/>
            <person name="Copeland A."/>
            <person name="Coutinho P.M."/>
            <person name="de Vries R.P."/>
            <person name="Ferreira P."/>
            <person name="Findley K."/>
            <person name="Foster B."/>
            <person name="Gaskell J."/>
            <person name="Glotzer D."/>
            <person name="Gorecki P."/>
            <person name="Heitman J."/>
            <person name="Hesse C."/>
            <person name="Hori C."/>
            <person name="Igarashi K."/>
            <person name="Jurgens J.A."/>
            <person name="Kallen N."/>
            <person name="Kersten P."/>
            <person name="Kohler A."/>
            <person name="Kuees U."/>
            <person name="Kumar T.K.A."/>
            <person name="Kuo A."/>
            <person name="LaButti K."/>
            <person name="Larrondo L.F."/>
            <person name="Lindquist E."/>
            <person name="Ling A."/>
            <person name="Lombard V."/>
            <person name="Lucas S."/>
            <person name="Lundell T."/>
            <person name="Martin R."/>
            <person name="McLaughlin D.J."/>
            <person name="Morgenstern I."/>
            <person name="Morin E."/>
            <person name="Murat C."/>
            <person name="Nagy L.G."/>
            <person name="Nolan M."/>
            <person name="Ohm R.A."/>
            <person name="Patyshakuliyeva A."/>
            <person name="Rokas A."/>
            <person name="Ruiz-Duenas F.J."/>
            <person name="Sabat G."/>
            <person name="Salamov A."/>
            <person name="Samejima M."/>
            <person name="Schmutz J."/>
            <person name="Slot J.C."/>
            <person name="St John F."/>
            <person name="Stenlid J."/>
            <person name="Sun H."/>
            <person name="Sun S."/>
            <person name="Syed K."/>
            <person name="Tsang A."/>
            <person name="Wiebenga A."/>
            <person name="Young D."/>
            <person name="Pisabarro A."/>
            <person name="Eastwood D.C."/>
            <person name="Martin F."/>
            <person name="Cullen D."/>
            <person name="Grigoriev I.V."/>
            <person name="Hibbett D.S."/>
        </authorList>
    </citation>
    <scope>NUCLEOTIDE SEQUENCE [LARGE SCALE GENOMIC DNA]</scope>
    <source>
        <strain evidence="4 5">ATCC 11539</strain>
    </source>
</reference>
<feature type="domain" description="Thioester reductase (TE)" evidence="3">
    <location>
        <begin position="29"/>
        <end position="264"/>
    </location>
</feature>
<keyword evidence="2" id="KW-0597">Phosphoprotein</keyword>
<sequence>MKLLADKYSAQFPAHSPSVRVPNAEAVLVTGTTGRLGCHILATLLAQSSVARVFALNRKDARTQRGLEARQKIALEDQGLSPELVHHEKLSLLEGDVVSSQFGLDGAIFKAMQESVTCIIHNAWRVDFNVSLSSMEPMVAGTRNLLDFALSSKFTSPPKFLFVSSLSVYRNWTRGPAPEEPIPDPVIAQGSGYSESKWVGEKILLKAAETTPLSPSIVRVGQISGGKNGAWSTVEWFPSLVRAGEVVGCLPIVAGHVSWLPADVAGASLVEMRRSSAPILHLAHPKPVPWSTVLKPLSEKMGVPLVPYSDWLAKLEATISSHAHVAVAQATGNPALRNMDFFRGAEKTSTDRELEAMGFPRLVVEVAKREAPSLQKVTALGADDVDRWLSYWRAVGFLQKEH</sequence>
<dbReference type="EMBL" id="KB469609">
    <property type="protein sequence ID" value="EPQ49802.1"/>
    <property type="molecule type" value="Genomic_DNA"/>
</dbReference>
<evidence type="ECO:0000256" key="1">
    <source>
        <dbReference type="ARBA" id="ARBA00022450"/>
    </source>
</evidence>
<dbReference type="eggNOG" id="KOG1178">
    <property type="taxonomic scope" value="Eukaryota"/>
</dbReference>
<dbReference type="HOGENOM" id="CLU_002220_4_1_1"/>
<name>S7PQZ6_GLOTA</name>
<dbReference type="PANTHER" id="PTHR43439">
    <property type="entry name" value="PHENYLACETATE-COENZYME A LIGASE"/>
    <property type="match status" value="1"/>
</dbReference>
<proteinExistence type="predicted"/>
<dbReference type="SUPFAM" id="SSF51735">
    <property type="entry name" value="NAD(P)-binding Rossmann-fold domains"/>
    <property type="match status" value="1"/>
</dbReference>
<evidence type="ECO:0000313" key="4">
    <source>
        <dbReference type="EMBL" id="EPQ49802.1"/>
    </source>
</evidence>
<dbReference type="GeneID" id="19304844"/>
<keyword evidence="5" id="KW-1185">Reference proteome</keyword>
<dbReference type="STRING" id="670483.S7PQZ6"/>
<dbReference type="InterPro" id="IPR036291">
    <property type="entry name" value="NAD(P)-bd_dom_sf"/>
</dbReference>
<gene>
    <name evidence="4" type="ORF">GLOTRDRAFT_141659</name>
</gene>
<keyword evidence="1" id="KW-0596">Phosphopantetheine</keyword>
<dbReference type="InterPro" id="IPR013120">
    <property type="entry name" value="FAR_NAD-bd"/>
</dbReference>
<dbReference type="AlphaFoldDB" id="S7PQZ6"/>
<evidence type="ECO:0000256" key="2">
    <source>
        <dbReference type="ARBA" id="ARBA00022553"/>
    </source>
</evidence>
<organism evidence="4 5">
    <name type="scientific">Gloeophyllum trabeum (strain ATCC 11539 / FP-39264 / Madison 617)</name>
    <name type="common">Brown rot fungus</name>
    <dbReference type="NCBI Taxonomy" id="670483"/>
    <lineage>
        <taxon>Eukaryota</taxon>
        <taxon>Fungi</taxon>
        <taxon>Dikarya</taxon>
        <taxon>Basidiomycota</taxon>
        <taxon>Agaricomycotina</taxon>
        <taxon>Agaricomycetes</taxon>
        <taxon>Gloeophyllales</taxon>
        <taxon>Gloeophyllaceae</taxon>
        <taxon>Gloeophyllum</taxon>
    </lineage>
</organism>
<dbReference type="RefSeq" id="XP_007871742.1">
    <property type="nucleotide sequence ID" value="XM_007873551.1"/>
</dbReference>
<evidence type="ECO:0000259" key="3">
    <source>
        <dbReference type="Pfam" id="PF07993"/>
    </source>
</evidence>
<dbReference type="KEGG" id="gtr:GLOTRDRAFT_141659"/>